<dbReference type="AlphaFoldDB" id="A0AAV7PNV2"/>
<comment type="caution">
    <text evidence="2">The sequence shown here is derived from an EMBL/GenBank/DDBJ whole genome shotgun (WGS) entry which is preliminary data.</text>
</comment>
<evidence type="ECO:0000313" key="2">
    <source>
        <dbReference type="EMBL" id="KAJ1129923.1"/>
    </source>
</evidence>
<reference evidence="2" key="1">
    <citation type="journal article" date="2022" name="bioRxiv">
        <title>Sequencing and chromosome-scale assembly of the giantPleurodeles waltlgenome.</title>
        <authorList>
            <person name="Brown T."/>
            <person name="Elewa A."/>
            <person name="Iarovenko S."/>
            <person name="Subramanian E."/>
            <person name="Araus A.J."/>
            <person name="Petzold A."/>
            <person name="Susuki M."/>
            <person name="Suzuki K.-i.T."/>
            <person name="Hayashi T."/>
            <person name="Toyoda A."/>
            <person name="Oliveira C."/>
            <person name="Osipova E."/>
            <person name="Leigh N.D."/>
            <person name="Simon A."/>
            <person name="Yun M.H."/>
        </authorList>
    </citation>
    <scope>NUCLEOTIDE SEQUENCE</scope>
    <source>
        <strain evidence="2">20211129_DDA</strain>
        <tissue evidence="2">Liver</tissue>
    </source>
</reference>
<dbReference type="Proteomes" id="UP001066276">
    <property type="component" value="Chromosome 7"/>
</dbReference>
<protein>
    <submittedName>
        <fullName evidence="2">Uncharacterized protein</fullName>
    </submittedName>
</protein>
<feature type="region of interest" description="Disordered" evidence="1">
    <location>
        <begin position="57"/>
        <end position="95"/>
    </location>
</feature>
<accession>A0AAV7PNV2</accession>
<proteinExistence type="predicted"/>
<gene>
    <name evidence="2" type="ORF">NDU88_008283</name>
</gene>
<organism evidence="2 3">
    <name type="scientific">Pleurodeles waltl</name>
    <name type="common">Iberian ribbed newt</name>
    <dbReference type="NCBI Taxonomy" id="8319"/>
    <lineage>
        <taxon>Eukaryota</taxon>
        <taxon>Metazoa</taxon>
        <taxon>Chordata</taxon>
        <taxon>Craniata</taxon>
        <taxon>Vertebrata</taxon>
        <taxon>Euteleostomi</taxon>
        <taxon>Amphibia</taxon>
        <taxon>Batrachia</taxon>
        <taxon>Caudata</taxon>
        <taxon>Salamandroidea</taxon>
        <taxon>Salamandridae</taxon>
        <taxon>Pleurodelinae</taxon>
        <taxon>Pleurodeles</taxon>
    </lineage>
</organism>
<sequence length="118" mass="12986">MTRHTPAPQLTLRVSKHSANRTETLGIGVVPGKGGYLEEVAVSGTAHCGRPCLSQTLASSQSEPAGPGEQQLGVEVERQGRRRPPTGSEEEEVPMNSGKFQLTVLMKLIHWHWRILHW</sequence>
<evidence type="ECO:0000256" key="1">
    <source>
        <dbReference type="SAM" id="MobiDB-lite"/>
    </source>
</evidence>
<name>A0AAV7PNV2_PLEWA</name>
<dbReference type="EMBL" id="JANPWB010000011">
    <property type="protein sequence ID" value="KAJ1129923.1"/>
    <property type="molecule type" value="Genomic_DNA"/>
</dbReference>
<keyword evidence="3" id="KW-1185">Reference proteome</keyword>
<evidence type="ECO:0000313" key="3">
    <source>
        <dbReference type="Proteomes" id="UP001066276"/>
    </source>
</evidence>